<protein>
    <submittedName>
        <fullName evidence="3">Alpha/beta hydrolase</fullName>
    </submittedName>
</protein>
<evidence type="ECO:0000256" key="1">
    <source>
        <dbReference type="ARBA" id="ARBA00022801"/>
    </source>
</evidence>
<name>A0A9X0XEF0_9BURK</name>
<dbReference type="AlphaFoldDB" id="A0A9X0XEF0"/>
<sequence>MSDALPLPSQPLRRRLLAGGGLMLAGLAGCSATAINERVPADTHRFLGALGYGPHPRQKLDLYLPVGPVPAAGHPWLLFFYGGSWNRGERADYRFVGEAFAAAGIACAVADYRLYPEVRYPDFLQDSARAYAWLRAEAGRGPLDRRRSFVAGHSAGAYNAAMLALDPRWLGAQGLHPRDLAGWAGLAGPYDFTPIRNREVQPVFHHPEVPPDSQPLVHAAALSPPRPAFLAAPLSDWLVHPQRNTQGLARALRAAGGAVTEKIYDTSTHITLAAALSRDLRWIAPVHADLLDFLRQTPPAAG</sequence>
<evidence type="ECO:0000313" key="4">
    <source>
        <dbReference type="Proteomes" id="UP000643207"/>
    </source>
</evidence>
<dbReference type="Gene3D" id="3.40.50.1820">
    <property type="entry name" value="alpha/beta hydrolase"/>
    <property type="match status" value="1"/>
</dbReference>
<dbReference type="PANTHER" id="PTHR48081">
    <property type="entry name" value="AB HYDROLASE SUPERFAMILY PROTEIN C4A8.06C"/>
    <property type="match status" value="1"/>
</dbReference>
<keyword evidence="4" id="KW-1185">Reference proteome</keyword>
<evidence type="ECO:0000259" key="2">
    <source>
        <dbReference type="Pfam" id="PF20434"/>
    </source>
</evidence>
<comment type="caution">
    <text evidence="3">The sequence shown here is derived from an EMBL/GenBank/DDBJ whole genome shotgun (WGS) entry which is preliminary data.</text>
</comment>
<dbReference type="InterPro" id="IPR049492">
    <property type="entry name" value="BD-FAE-like_dom"/>
</dbReference>
<dbReference type="SUPFAM" id="SSF53474">
    <property type="entry name" value="alpha/beta-Hydrolases"/>
    <property type="match status" value="1"/>
</dbReference>
<dbReference type="EMBL" id="JAERRA010000001">
    <property type="protein sequence ID" value="MBL0720114.1"/>
    <property type="molecule type" value="Genomic_DNA"/>
</dbReference>
<dbReference type="PANTHER" id="PTHR48081:SF9">
    <property type="entry name" value="CARBOXYLESTERASE"/>
    <property type="match status" value="1"/>
</dbReference>
<keyword evidence="1 3" id="KW-0378">Hydrolase</keyword>
<evidence type="ECO:0000313" key="3">
    <source>
        <dbReference type="EMBL" id="MBL0720114.1"/>
    </source>
</evidence>
<feature type="domain" description="BD-FAE-like" evidence="2">
    <location>
        <begin position="60"/>
        <end position="166"/>
    </location>
</feature>
<accession>A0A9X0XEF0</accession>
<gene>
    <name evidence="3" type="ORF">JI742_09460</name>
</gene>
<dbReference type="InterPro" id="IPR029058">
    <property type="entry name" value="AB_hydrolase_fold"/>
</dbReference>
<reference evidence="3 4" key="1">
    <citation type="submission" date="2021-01" db="EMBL/GenBank/DDBJ databases">
        <title>Piscinibacter sp. Jin2 Genome sequencing and assembly.</title>
        <authorList>
            <person name="Kim I."/>
        </authorList>
    </citation>
    <scope>NUCLEOTIDE SEQUENCE [LARGE SCALE GENOMIC DNA]</scope>
    <source>
        <strain evidence="3 4">Jin2</strain>
    </source>
</reference>
<dbReference type="GO" id="GO:0016787">
    <property type="term" value="F:hydrolase activity"/>
    <property type="evidence" value="ECO:0007669"/>
    <property type="project" value="UniProtKB-KW"/>
</dbReference>
<dbReference type="InterPro" id="IPR050300">
    <property type="entry name" value="GDXG_lipolytic_enzyme"/>
</dbReference>
<proteinExistence type="predicted"/>
<dbReference type="Pfam" id="PF20434">
    <property type="entry name" value="BD-FAE"/>
    <property type="match status" value="1"/>
</dbReference>
<dbReference type="RefSeq" id="WP_201825910.1">
    <property type="nucleotide sequence ID" value="NZ_JAERRA010000001.1"/>
</dbReference>
<dbReference type="Proteomes" id="UP000643207">
    <property type="component" value="Unassembled WGS sequence"/>
</dbReference>
<organism evidence="3 4">
    <name type="scientific">Aquariibacter lacus</name>
    <dbReference type="NCBI Taxonomy" id="2801332"/>
    <lineage>
        <taxon>Bacteria</taxon>
        <taxon>Pseudomonadati</taxon>
        <taxon>Pseudomonadota</taxon>
        <taxon>Betaproteobacteria</taxon>
        <taxon>Burkholderiales</taxon>
        <taxon>Sphaerotilaceae</taxon>
        <taxon>Aquariibacter</taxon>
    </lineage>
</organism>